<dbReference type="SUPFAM" id="SSF48317">
    <property type="entry name" value="Acid phosphatase/Vanadium-dependent haloperoxidase"/>
    <property type="match status" value="1"/>
</dbReference>
<keyword evidence="1" id="KW-0472">Membrane</keyword>
<keyword evidence="4" id="KW-1185">Reference proteome</keyword>
<proteinExistence type="predicted"/>
<dbReference type="Gene3D" id="1.20.144.10">
    <property type="entry name" value="Phosphatidic acid phosphatase type 2/haloperoxidase"/>
    <property type="match status" value="1"/>
</dbReference>
<feature type="transmembrane region" description="Helical" evidence="1">
    <location>
        <begin position="104"/>
        <end position="123"/>
    </location>
</feature>
<protein>
    <submittedName>
        <fullName evidence="3">PAP2 superfamily protein</fullName>
    </submittedName>
</protein>
<feature type="transmembrane region" description="Helical" evidence="1">
    <location>
        <begin position="196"/>
        <end position="215"/>
    </location>
</feature>
<dbReference type="SMART" id="SM00014">
    <property type="entry name" value="acidPPc"/>
    <property type="match status" value="1"/>
</dbReference>
<dbReference type="InterPro" id="IPR000326">
    <property type="entry name" value="PAP2/HPO"/>
</dbReference>
<feature type="transmembrane region" description="Helical" evidence="1">
    <location>
        <begin position="71"/>
        <end position="98"/>
    </location>
</feature>
<feature type="transmembrane region" description="Helical" evidence="1">
    <location>
        <begin position="135"/>
        <end position="161"/>
    </location>
</feature>
<feature type="transmembrane region" description="Helical" evidence="1">
    <location>
        <begin position="43"/>
        <end position="64"/>
    </location>
</feature>
<feature type="transmembrane region" description="Helical" evidence="1">
    <location>
        <begin position="251"/>
        <end position="270"/>
    </location>
</feature>
<sequence>MSKKVYGCVMGVLAVFLLCGTFFDLQISQVVYNPDNLFGKFFYGFGQVPAMLTVSFGFMLLSAVRDKGKKLLSVVIILVLGVASLYYAVLPFLIAGYFLEWGTVGRAAMMIFAILVFAGMELGAKKIAEVNERGILIRTSLTLILMFFGVGRICGILKNIWGRPRFYSMLDDFSRFSPWYRIAGTPLDDTFKSFPSGHAADACMILSIVLLAGLVPKLHKKAKFLYAAALVWIVCVMLARIIAGAHFLSDVSVGAALTCTVFFVLTKLLLRDTSRKPLSDEAVCIQKSV</sequence>
<dbReference type="PANTHER" id="PTHR14969">
    <property type="entry name" value="SPHINGOSINE-1-PHOSPHATE PHOSPHOHYDROLASE"/>
    <property type="match status" value="1"/>
</dbReference>
<name>A0A2Y9BMW3_9FIRM</name>
<feature type="transmembrane region" description="Helical" evidence="1">
    <location>
        <begin position="5"/>
        <end position="23"/>
    </location>
</feature>
<dbReference type="OrthoDB" id="9789113at2"/>
<dbReference type="CDD" id="cd01610">
    <property type="entry name" value="PAP2_like"/>
    <property type="match status" value="1"/>
</dbReference>
<evidence type="ECO:0000313" key="3">
    <source>
        <dbReference type="EMBL" id="PWJ21527.1"/>
    </source>
</evidence>
<dbReference type="Proteomes" id="UP000245845">
    <property type="component" value="Unassembled WGS sequence"/>
</dbReference>
<organism evidence="3 4">
    <name type="scientific">Faecalicatena orotica</name>
    <dbReference type="NCBI Taxonomy" id="1544"/>
    <lineage>
        <taxon>Bacteria</taxon>
        <taxon>Bacillati</taxon>
        <taxon>Bacillota</taxon>
        <taxon>Clostridia</taxon>
        <taxon>Lachnospirales</taxon>
        <taxon>Lachnospiraceae</taxon>
        <taxon>Faecalicatena</taxon>
    </lineage>
</organism>
<reference evidence="3 4" key="1">
    <citation type="submission" date="2018-05" db="EMBL/GenBank/DDBJ databases">
        <title>The Hungate 1000. A catalogue of reference genomes from the rumen microbiome.</title>
        <authorList>
            <person name="Kelly W."/>
        </authorList>
    </citation>
    <scope>NUCLEOTIDE SEQUENCE [LARGE SCALE GENOMIC DNA]</scope>
    <source>
        <strain evidence="3 4">NLAE-zl-C242</strain>
    </source>
</reference>
<dbReference type="EMBL" id="QGDL01000019">
    <property type="protein sequence ID" value="PWJ21527.1"/>
    <property type="molecule type" value="Genomic_DNA"/>
</dbReference>
<dbReference type="AlphaFoldDB" id="A0A2Y9BMW3"/>
<keyword evidence="1" id="KW-1133">Transmembrane helix</keyword>
<evidence type="ECO:0000259" key="2">
    <source>
        <dbReference type="SMART" id="SM00014"/>
    </source>
</evidence>
<feature type="transmembrane region" description="Helical" evidence="1">
    <location>
        <begin position="224"/>
        <end position="245"/>
    </location>
</feature>
<comment type="caution">
    <text evidence="3">The sequence shown here is derived from an EMBL/GenBank/DDBJ whole genome shotgun (WGS) entry which is preliminary data.</text>
</comment>
<keyword evidence="1" id="KW-0812">Transmembrane</keyword>
<dbReference type="PANTHER" id="PTHR14969:SF13">
    <property type="entry name" value="AT30094P"/>
    <property type="match status" value="1"/>
</dbReference>
<feature type="domain" description="Phosphatidic acid phosphatase type 2/haloperoxidase" evidence="2">
    <location>
        <begin position="141"/>
        <end position="266"/>
    </location>
</feature>
<dbReference type="Pfam" id="PF01569">
    <property type="entry name" value="PAP2"/>
    <property type="match status" value="1"/>
</dbReference>
<evidence type="ECO:0000313" key="4">
    <source>
        <dbReference type="Proteomes" id="UP000245845"/>
    </source>
</evidence>
<evidence type="ECO:0000256" key="1">
    <source>
        <dbReference type="SAM" id="Phobius"/>
    </source>
</evidence>
<dbReference type="RefSeq" id="WP_109733569.1">
    <property type="nucleotide sequence ID" value="NZ_BAAACK010000002.1"/>
</dbReference>
<accession>A0A2Y9BMW3</accession>
<dbReference type="InterPro" id="IPR036938">
    <property type="entry name" value="PAP2/HPO_sf"/>
</dbReference>
<gene>
    <name evidence="3" type="ORF">A8806_11917</name>
</gene>